<evidence type="ECO:0000313" key="2">
    <source>
        <dbReference type="Proteomes" id="UP000006876"/>
    </source>
</evidence>
<evidence type="ECO:0000313" key="1">
    <source>
        <dbReference type="EMBL" id="ADP17611.1"/>
    </source>
</evidence>
<dbReference type="HOGENOM" id="CLU_1860828_0_0_4"/>
<gene>
    <name evidence="1" type="ordered locus">AXYL_04292</name>
</gene>
<accession>E3HX89</accession>
<proteinExistence type="predicted"/>
<dbReference type="Proteomes" id="UP000006876">
    <property type="component" value="Chromosome"/>
</dbReference>
<dbReference type="EMBL" id="CP002287">
    <property type="protein sequence ID" value="ADP17611.1"/>
    <property type="molecule type" value="Genomic_DNA"/>
</dbReference>
<dbReference type="AlphaFoldDB" id="E3HX89"/>
<dbReference type="eggNOG" id="ENOG5034A0M">
    <property type="taxonomic scope" value="Bacteria"/>
</dbReference>
<reference evidence="1 2" key="1">
    <citation type="journal article" date="2011" name="J. Bacteriol.">
        <title>Complete genome sequence of the haloaromatic acid-degrading bacterium Achromobacter xylosoxidans A8.</title>
        <authorList>
            <person name="Strnad H."/>
            <person name="Ridl J."/>
            <person name="Paces J."/>
            <person name="Kolar M."/>
            <person name="Vlcek C."/>
            <person name="Paces V."/>
        </authorList>
    </citation>
    <scope>NUCLEOTIDE SEQUENCE [LARGE SCALE GENOMIC DNA]</scope>
    <source>
        <strain evidence="1 2">A8</strain>
    </source>
</reference>
<protein>
    <submittedName>
        <fullName evidence="1">Uncharacterized protein</fullName>
    </submittedName>
</protein>
<name>E3HX89_ACHXA</name>
<organism evidence="1 2">
    <name type="scientific">Achromobacter xylosoxidans (strain A8)</name>
    <dbReference type="NCBI Taxonomy" id="762376"/>
    <lineage>
        <taxon>Bacteria</taxon>
        <taxon>Pseudomonadati</taxon>
        <taxon>Pseudomonadota</taxon>
        <taxon>Betaproteobacteria</taxon>
        <taxon>Burkholderiales</taxon>
        <taxon>Alcaligenaceae</taxon>
        <taxon>Achromobacter</taxon>
    </lineage>
</organism>
<dbReference type="KEGG" id="axy:AXYL_04292"/>
<sequence>MSFDATGFTRSSELARALGQQEFWPWSDIQEFGFRYTQAIYPDPWSGDYMEGLWFLRVPSDGGGLMAMELDEATLDVERLPPALLHNMPGLDMGALRAGLAAAARGPRNFECAGEWVAWRRGTTTPPAAATAGPGPA</sequence>